<evidence type="ECO:0000313" key="2">
    <source>
        <dbReference type="Proteomes" id="UP000324222"/>
    </source>
</evidence>
<name>A0A5B7GUD5_PORTR</name>
<dbReference type="AlphaFoldDB" id="A0A5B7GUD5"/>
<dbReference type="Proteomes" id="UP000324222">
    <property type="component" value="Unassembled WGS sequence"/>
</dbReference>
<keyword evidence="2" id="KW-1185">Reference proteome</keyword>
<proteinExistence type="predicted"/>
<accession>A0A5B7GUD5</accession>
<organism evidence="1 2">
    <name type="scientific">Portunus trituberculatus</name>
    <name type="common">Swimming crab</name>
    <name type="synonym">Neptunus trituberculatus</name>
    <dbReference type="NCBI Taxonomy" id="210409"/>
    <lineage>
        <taxon>Eukaryota</taxon>
        <taxon>Metazoa</taxon>
        <taxon>Ecdysozoa</taxon>
        <taxon>Arthropoda</taxon>
        <taxon>Crustacea</taxon>
        <taxon>Multicrustacea</taxon>
        <taxon>Malacostraca</taxon>
        <taxon>Eumalacostraca</taxon>
        <taxon>Eucarida</taxon>
        <taxon>Decapoda</taxon>
        <taxon>Pleocyemata</taxon>
        <taxon>Brachyura</taxon>
        <taxon>Eubrachyura</taxon>
        <taxon>Portunoidea</taxon>
        <taxon>Portunidae</taxon>
        <taxon>Portuninae</taxon>
        <taxon>Portunus</taxon>
    </lineage>
</organism>
<sequence>MNASLTHPFHQHHVPYRSPFITIHHHSPHRTTHHHITHRYTPQTRYGHVCFLIRVKVSWCAPLRPLPPYLPARA</sequence>
<gene>
    <name evidence="1" type="ORF">E2C01_056527</name>
</gene>
<protein>
    <submittedName>
        <fullName evidence="1">Uncharacterized protein</fullName>
    </submittedName>
</protein>
<dbReference type="EMBL" id="VSRR010019678">
    <property type="protein sequence ID" value="MPC62442.1"/>
    <property type="molecule type" value="Genomic_DNA"/>
</dbReference>
<evidence type="ECO:0000313" key="1">
    <source>
        <dbReference type="EMBL" id="MPC62442.1"/>
    </source>
</evidence>
<comment type="caution">
    <text evidence="1">The sequence shown here is derived from an EMBL/GenBank/DDBJ whole genome shotgun (WGS) entry which is preliminary data.</text>
</comment>
<reference evidence="1 2" key="1">
    <citation type="submission" date="2019-05" db="EMBL/GenBank/DDBJ databases">
        <title>Another draft genome of Portunus trituberculatus and its Hox gene families provides insights of decapod evolution.</title>
        <authorList>
            <person name="Jeong J.-H."/>
            <person name="Song I."/>
            <person name="Kim S."/>
            <person name="Choi T."/>
            <person name="Kim D."/>
            <person name="Ryu S."/>
            <person name="Kim W."/>
        </authorList>
    </citation>
    <scope>NUCLEOTIDE SEQUENCE [LARGE SCALE GENOMIC DNA]</scope>
    <source>
        <tissue evidence="1">Muscle</tissue>
    </source>
</reference>